<dbReference type="Proteomes" id="UP001251528">
    <property type="component" value="Unassembled WGS sequence"/>
</dbReference>
<dbReference type="EMBL" id="JASWJB010000037">
    <property type="protein sequence ID" value="KAK2608473.1"/>
    <property type="molecule type" value="Genomic_DNA"/>
</dbReference>
<evidence type="ECO:0000256" key="1">
    <source>
        <dbReference type="SAM" id="MobiDB-lite"/>
    </source>
</evidence>
<dbReference type="AlphaFoldDB" id="A0AAJ0CX62"/>
<reference evidence="2" key="1">
    <citation type="submission" date="2023-06" db="EMBL/GenBank/DDBJ databases">
        <title>Conoideocrella luteorostrata (Hypocreales: Clavicipitaceae), a potential biocontrol fungus for elongate hemlock scale in United States Christmas tree production areas.</title>
        <authorList>
            <person name="Barrett H."/>
            <person name="Lovett B."/>
            <person name="Macias A.M."/>
            <person name="Stajich J.E."/>
            <person name="Kasson M.T."/>
        </authorList>
    </citation>
    <scope>NUCLEOTIDE SEQUENCE</scope>
    <source>
        <strain evidence="2">ARSEF 14590</strain>
    </source>
</reference>
<gene>
    <name evidence="2" type="ORF">QQS21_002935</name>
</gene>
<evidence type="ECO:0000313" key="2">
    <source>
        <dbReference type="EMBL" id="KAK2608473.1"/>
    </source>
</evidence>
<keyword evidence="3" id="KW-1185">Reference proteome</keyword>
<feature type="compositionally biased region" description="Basic and acidic residues" evidence="1">
    <location>
        <begin position="357"/>
        <end position="372"/>
    </location>
</feature>
<feature type="region of interest" description="Disordered" evidence="1">
    <location>
        <begin position="176"/>
        <end position="261"/>
    </location>
</feature>
<protein>
    <submittedName>
        <fullName evidence="2">Uncharacterized protein</fullName>
    </submittedName>
</protein>
<evidence type="ECO:0000313" key="3">
    <source>
        <dbReference type="Proteomes" id="UP001251528"/>
    </source>
</evidence>
<sequence length="407" mass="46625">MPPNTSRRRLRTYNEAKAANPTHRLEESKQTFLSLSLTKGSQPRIREVWQELRRAHEACLCSGDRLQEFPYWALDNLDHEQMAGALTLGYLENLGELRSYGASVSKGFGVEPWKFLLFFGRMEQKRARTLNKITAARPDLEFEQLYREVKQNRSKRLKSGKKTKEFMPADFQQCMPESTSEIQSHEHEQEVNWSASDGVSEDDQYGDSSRGCDAQESYAMNRGPSRNSSENSNAVSGYPNDGAACPAPSDSSTYEPDTPITIEDETYSENASVIVTTGGAQEREADSHEEPTKLLEVYFRIRNVNCPDPKFEDKLTILHEFHKIEEKIKNAMNTITTINDQRTRKESLLTSLRKGKHSPETRSKRKQALKDLKNLDKKRYAVENNLMEAEGKRSKMKIDFENLHQSR</sequence>
<organism evidence="2 3">
    <name type="scientific">Conoideocrella luteorostrata</name>
    <dbReference type="NCBI Taxonomy" id="1105319"/>
    <lineage>
        <taxon>Eukaryota</taxon>
        <taxon>Fungi</taxon>
        <taxon>Dikarya</taxon>
        <taxon>Ascomycota</taxon>
        <taxon>Pezizomycotina</taxon>
        <taxon>Sordariomycetes</taxon>
        <taxon>Hypocreomycetidae</taxon>
        <taxon>Hypocreales</taxon>
        <taxon>Clavicipitaceae</taxon>
        <taxon>Conoideocrella</taxon>
    </lineage>
</organism>
<comment type="caution">
    <text evidence="2">The sequence shown here is derived from an EMBL/GenBank/DDBJ whole genome shotgun (WGS) entry which is preliminary data.</text>
</comment>
<feature type="compositionally biased region" description="Polar residues" evidence="1">
    <location>
        <begin position="224"/>
        <end position="235"/>
    </location>
</feature>
<name>A0AAJ0CX62_9HYPO</name>
<proteinExistence type="predicted"/>
<feature type="region of interest" description="Disordered" evidence="1">
    <location>
        <begin position="350"/>
        <end position="372"/>
    </location>
</feature>
<accession>A0AAJ0CX62</accession>